<comment type="similarity">
    <text evidence="2">Belongs to the MoaE family.</text>
</comment>
<comment type="pathway">
    <text evidence="1">Cofactor biosynthesis; molybdopterin biosynthesis.</text>
</comment>
<dbReference type="InterPro" id="IPR003448">
    <property type="entry name" value="Mopterin_biosynth_MoaE"/>
</dbReference>
<evidence type="ECO:0000256" key="7">
    <source>
        <dbReference type="ARBA" id="ARBA00026066"/>
    </source>
</evidence>
<gene>
    <name evidence="13" type="ORF">ACFMB1_13935</name>
</gene>
<accession>A0ABW1KXE7</accession>
<evidence type="ECO:0000313" key="13">
    <source>
        <dbReference type="EMBL" id="MFC6036654.1"/>
    </source>
</evidence>
<dbReference type="Pfam" id="PF02391">
    <property type="entry name" value="MoaE"/>
    <property type="match status" value="1"/>
</dbReference>
<keyword evidence="5" id="KW-0501">Molybdenum cofactor biosynthesis</keyword>
<comment type="catalytic activity">
    <reaction evidence="12">
        <text>2 [molybdopterin-synthase sulfur-carrier protein]-C-terminal-Gly-aminoethanethioate + cyclic pyranopterin phosphate + H2O = molybdopterin + 2 [molybdopterin-synthase sulfur-carrier protein]-C-terminal Gly-Gly + 2 H(+)</text>
        <dbReference type="Rhea" id="RHEA:26333"/>
        <dbReference type="Rhea" id="RHEA-COMP:12202"/>
        <dbReference type="Rhea" id="RHEA-COMP:19907"/>
        <dbReference type="ChEBI" id="CHEBI:15377"/>
        <dbReference type="ChEBI" id="CHEBI:15378"/>
        <dbReference type="ChEBI" id="CHEBI:58698"/>
        <dbReference type="ChEBI" id="CHEBI:59648"/>
        <dbReference type="ChEBI" id="CHEBI:90778"/>
        <dbReference type="ChEBI" id="CHEBI:232372"/>
        <dbReference type="EC" id="2.8.1.12"/>
    </reaction>
</comment>
<evidence type="ECO:0000256" key="12">
    <source>
        <dbReference type="ARBA" id="ARBA00049878"/>
    </source>
</evidence>
<dbReference type="Gene3D" id="3.90.1170.40">
    <property type="entry name" value="Molybdopterin biosynthesis MoaE subunit"/>
    <property type="match status" value="1"/>
</dbReference>
<dbReference type="PANTHER" id="PTHR23404">
    <property type="entry name" value="MOLYBDOPTERIN SYNTHASE RELATED"/>
    <property type="match status" value="1"/>
</dbReference>
<keyword evidence="14" id="KW-1185">Reference proteome</keyword>
<comment type="subunit">
    <text evidence="7">Heterotetramer of 2 MoaD subunits and 2 MoaE subunits. Also stable as homodimer. The enzyme changes between these two forms during catalysis.</text>
</comment>
<proteinExistence type="inferred from homology"/>
<dbReference type="CDD" id="cd00756">
    <property type="entry name" value="MoaE"/>
    <property type="match status" value="1"/>
</dbReference>
<comment type="function">
    <text evidence="6">Converts molybdopterin precursor Z into molybdopterin. This requires the incorporation of two sulfur atoms into precursor Z to generate a dithiolene group. The sulfur is provided by MoaD.</text>
</comment>
<evidence type="ECO:0000256" key="8">
    <source>
        <dbReference type="ARBA" id="ARBA00029745"/>
    </source>
</evidence>
<evidence type="ECO:0000256" key="4">
    <source>
        <dbReference type="ARBA" id="ARBA00013858"/>
    </source>
</evidence>
<evidence type="ECO:0000256" key="6">
    <source>
        <dbReference type="ARBA" id="ARBA00025448"/>
    </source>
</evidence>
<evidence type="ECO:0000256" key="5">
    <source>
        <dbReference type="ARBA" id="ARBA00023150"/>
    </source>
</evidence>
<organism evidence="13 14">
    <name type="scientific">Hyphococcus aureus</name>
    <dbReference type="NCBI Taxonomy" id="2666033"/>
    <lineage>
        <taxon>Bacteria</taxon>
        <taxon>Pseudomonadati</taxon>
        <taxon>Pseudomonadota</taxon>
        <taxon>Alphaproteobacteria</taxon>
        <taxon>Parvularculales</taxon>
        <taxon>Parvularculaceae</taxon>
        <taxon>Hyphococcus</taxon>
    </lineage>
</organism>
<evidence type="ECO:0000313" key="14">
    <source>
        <dbReference type="Proteomes" id="UP001596116"/>
    </source>
</evidence>
<dbReference type="SUPFAM" id="SSF54690">
    <property type="entry name" value="Molybdopterin synthase subunit MoaE"/>
    <property type="match status" value="1"/>
</dbReference>
<comment type="caution">
    <text evidence="13">The sequence shown here is derived from an EMBL/GenBank/DDBJ whole genome shotgun (WGS) entry which is preliminary data.</text>
</comment>
<evidence type="ECO:0000256" key="3">
    <source>
        <dbReference type="ARBA" id="ARBA00011950"/>
    </source>
</evidence>
<evidence type="ECO:0000256" key="9">
    <source>
        <dbReference type="ARBA" id="ARBA00030407"/>
    </source>
</evidence>
<evidence type="ECO:0000256" key="2">
    <source>
        <dbReference type="ARBA" id="ARBA00005426"/>
    </source>
</evidence>
<reference evidence="13 14" key="1">
    <citation type="submission" date="2024-09" db="EMBL/GenBank/DDBJ databases">
        <authorList>
            <person name="Zhang Z.-H."/>
        </authorList>
    </citation>
    <scope>NUCLEOTIDE SEQUENCE [LARGE SCALE GENOMIC DNA]</scope>
    <source>
        <strain evidence="13 14">HHTR114</strain>
    </source>
</reference>
<sequence>MIRVISDPFDPGAELSAFEKEASGAGAIVSFVGKVRAAAGGDSVKALCLEHYPGVTEQSIAEIENKARERWEIDDALIIHRVGELAPGDTIVMVCVASRHRREAFEAADFLMDYLKTEAMFWKKEIREGGAVWIEPRHADYKDAARWNESGRDDEEE</sequence>
<evidence type="ECO:0000256" key="11">
    <source>
        <dbReference type="ARBA" id="ARBA00032474"/>
    </source>
</evidence>
<dbReference type="InterPro" id="IPR036563">
    <property type="entry name" value="MoaE_sf"/>
</dbReference>
<dbReference type="RefSeq" id="WP_379882105.1">
    <property type="nucleotide sequence ID" value="NZ_JBHPON010000002.1"/>
</dbReference>
<dbReference type="EC" id="2.8.1.12" evidence="3"/>
<dbReference type="Proteomes" id="UP001596116">
    <property type="component" value="Unassembled WGS sequence"/>
</dbReference>
<protein>
    <recommendedName>
        <fullName evidence="4">Molybdopterin synthase catalytic subunit</fullName>
        <ecNumber evidence="3">2.8.1.12</ecNumber>
    </recommendedName>
    <alternativeName>
        <fullName evidence="10">MPT synthase subunit 2</fullName>
    </alternativeName>
    <alternativeName>
        <fullName evidence="8">Molybdenum cofactor biosynthesis protein E</fullName>
    </alternativeName>
    <alternativeName>
        <fullName evidence="9">Molybdopterin-converting factor large subunit</fullName>
    </alternativeName>
    <alternativeName>
        <fullName evidence="11">Molybdopterin-converting factor subunit 2</fullName>
    </alternativeName>
</protein>
<dbReference type="EMBL" id="JBHPON010000002">
    <property type="protein sequence ID" value="MFC6036654.1"/>
    <property type="molecule type" value="Genomic_DNA"/>
</dbReference>
<evidence type="ECO:0000256" key="1">
    <source>
        <dbReference type="ARBA" id="ARBA00005046"/>
    </source>
</evidence>
<name>A0ABW1KXE7_9PROT</name>
<evidence type="ECO:0000256" key="10">
    <source>
        <dbReference type="ARBA" id="ARBA00030781"/>
    </source>
</evidence>